<protein>
    <submittedName>
        <fullName evidence="2">IS481-like element IS1649 family transposase</fullName>
    </submittedName>
</protein>
<dbReference type="EMBL" id="BAAAQK010000001">
    <property type="protein sequence ID" value="GAA1828669.1"/>
    <property type="molecule type" value="Genomic_DNA"/>
</dbReference>
<dbReference type="InterPro" id="IPR036397">
    <property type="entry name" value="RNaseH_sf"/>
</dbReference>
<dbReference type="SUPFAM" id="SSF53098">
    <property type="entry name" value="Ribonuclease H-like"/>
    <property type="match status" value="1"/>
</dbReference>
<proteinExistence type="predicted"/>
<name>A0ABN2MJH0_9PSEU</name>
<dbReference type="PANTHER" id="PTHR35004">
    <property type="entry name" value="TRANSPOSASE RV3428C-RELATED"/>
    <property type="match status" value="1"/>
</dbReference>
<dbReference type="RefSeq" id="WP_344411678.1">
    <property type="nucleotide sequence ID" value="NZ_BAAAQK010000001.1"/>
</dbReference>
<dbReference type="InterPro" id="IPR001584">
    <property type="entry name" value="Integrase_cat-core"/>
</dbReference>
<dbReference type="SUPFAM" id="SSF46689">
    <property type="entry name" value="Homeodomain-like"/>
    <property type="match status" value="1"/>
</dbReference>
<dbReference type="Gene3D" id="3.30.420.10">
    <property type="entry name" value="Ribonuclease H-like superfamily/Ribonuclease H"/>
    <property type="match status" value="1"/>
</dbReference>
<keyword evidence="3" id="KW-1185">Reference proteome</keyword>
<feature type="domain" description="Integrase catalytic" evidence="1">
    <location>
        <begin position="138"/>
        <end position="334"/>
    </location>
</feature>
<sequence>MSDPLQDRQVRRRLAVLRHAEEVTGNVAMTCRYYGISRQCYYTWLRRFDAEGPEGLRDRSHRPHHSPNATEAEVVEKIVHLRRHYHFGPAKIVMYLARYHDVTISVSGVWRILKRLGLNRLPASQRYQRHDRRWKRYEKAQPGHRVQIDVKFIEALPGTDAKPGKEAAAAPASASSSEHIVETTGLTARRRRRYYQFTAIDDCTRLRVLKVYPRADQKTAVAFLDHVLSRLPFKVDVIQTDNGAEFQSAFHWHALDQGLQHVYIKPRTPRLNGKVERSHRIDAEEFYRLLEGVVIDESTSFDDKLREWEDYYNYHRPHGGLGGQTPYERLLQKTTKPTAQA</sequence>
<dbReference type="InterPro" id="IPR036388">
    <property type="entry name" value="WH-like_DNA-bd_sf"/>
</dbReference>
<dbReference type="InterPro" id="IPR009057">
    <property type="entry name" value="Homeodomain-like_sf"/>
</dbReference>
<dbReference type="PANTHER" id="PTHR35004:SF7">
    <property type="entry name" value="INTEGRASE PROTEIN"/>
    <property type="match status" value="1"/>
</dbReference>
<comment type="caution">
    <text evidence="2">The sequence shown here is derived from an EMBL/GenBank/DDBJ whole genome shotgun (WGS) entry which is preliminary data.</text>
</comment>
<reference evidence="2 3" key="1">
    <citation type="journal article" date="2019" name="Int. J. Syst. Evol. Microbiol.">
        <title>The Global Catalogue of Microorganisms (GCM) 10K type strain sequencing project: providing services to taxonomists for standard genome sequencing and annotation.</title>
        <authorList>
            <consortium name="The Broad Institute Genomics Platform"/>
            <consortium name="The Broad Institute Genome Sequencing Center for Infectious Disease"/>
            <person name="Wu L."/>
            <person name="Ma J."/>
        </authorList>
    </citation>
    <scope>NUCLEOTIDE SEQUENCE [LARGE SCALE GENOMIC DNA]</scope>
    <source>
        <strain evidence="2 3">JCM 16009</strain>
    </source>
</reference>
<dbReference type="NCBIfam" id="NF033577">
    <property type="entry name" value="transpos_IS481"/>
    <property type="match status" value="1"/>
</dbReference>
<dbReference type="Pfam" id="PF13683">
    <property type="entry name" value="rve_3"/>
    <property type="match status" value="1"/>
</dbReference>
<dbReference type="Pfam" id="PF13565">
    <property type="entry name" value="HTH_32"/>
    <property type="match status" value="1"/>
</dbReference>
<dbReference type="InterPro" id="IPR047656">
    <property type="entry name" value="IS481-like_transpos"/>
</dbReference>
<accession>A0ABN2MJH0</accession>
<dbReference type="Proteomes" id="UP001500449">
    <property type="component" value="Unassembled WGS sequence"/>
</dbReference>
<gene>
    <name evidence="2" type="ORF">GCM10009836_03050</name>
</gene>
<evidence type="ECO:0000313" key="3">
    <source>
        <dbReference type="Proteomes" id="UP001500449"/>
    </source>
</evidence>
<dbReference type="InterPro" id="IPR012337">
    <property type="entry name" value="RNaseH-like_sf"/>
</dbReference>
<evidence type="ECO:0000259" key="1">
    <source>
        <dbReference type="PROSITE" id="PS50994"/>
    </source>
</evidence>
<dbReference type="Gene3D" id="1.10.10.10">
    <property type="entry name" value="Winged helix-like DNA-binding domain superfamily/Winged helix DNA-binding domain"/>
    <property type="match status" value="1"/>
</dbReference>
<dbReference type="PROSITE" id="PS50994">
    <property type="entry name" value="INTEGRASE"/>
    <property type="match status" value="1"/>
</dbReference>
<evidence type="ECO:0000313" key="2">
    <source>
        <dbReference type="EMBL" id="GAA1828669.1"/>
    </source>
</evidence>
<organism evidence="2 3">
    <name type="scientific">Pseudonocardia ailaonensis</name>
    <dbReference type="NCBI Taxonomy" id="367279"/>
    <lineage>
        <taxon>Bacteria</taxon>
        <taxon>Bacillati</taxon>
        <taxon>Actinomycetota</taxon>
        <taxon>Actinomycetes</taxon>
        <taxon>Pseudonocardiales</taxon>
        <taxon>Pseudonocardiaceae</taxon>
        <taxon>Pseudonocardia</taxon>
    </lineage>
</organism>